<keyword evidence="3" id="KW-1185">Reference proteome</keyword>
<evidence type="ECO:0000313" key="3">
    <source>
        <dbReference type="Proteomes" id="UP000549913"/>
    </source>
</evidence>
<protein>
    <submittedName>
        <fullName evidence="2">Ribosomal protein S18 acetylase RimI-like enzyme</fullName>
    </submittedName>
</protein>
<dbReference type="InterPro" id="IPR016181">
    <property type="entry name" value="Acyl_CoA_acyltransferase"/>
</dbReference>
<dbReference type="CDD" id="cd04301">
    <property type="entry name" value="NAT_SF"/>
    <property type="match status" value="1"/>
</dbReference>
<dbReference type="PROSITE" id="PS51186">
    <property type="entry name" value="GNAT"/>
    <property type="match status" value="1"/>
</dbReference>
<feature type="domain" description="N-acetyltransferase" evidence="1">
    <location>
        <begin position="3"/>
        <end position="160"/>
    </location>
</feature>
<dbReference type="Gene3D" id="3.40.630.30">
    <property type="match status" value="1"/>
</dbReference>
<keyword evidence="2" id="KW-0689">Ribosomal protein</keyword>
<comment type="caution">
    <text evidence="2">The sequence shown here is derived from an EMBL/GenBank/DDBJ whole genome shotgun (WGS) entry which is preliminary data.</text>
</comment>
<evidence type="ECO:0000313" key="2">
    <source>
        <dbReference type="EMBL" id="NYD70075.1"/>
    </source>
</evidence>
<dbReference type="InterPro" id="IPR000182">
    <property type="entry name" value="GNAT_dom"/>
</dbReference>
<dbReference type="Pfam" id="PF00583">
    <property type="entry name" value="Acetyltransf_1"/>
    <property type="match status" value="1"/>
</dbReference>
<reference evidence="2 3" key="1">
    <citation type="submission" date="2020-07" db="EMBL/GenBank/DDBJ databases">
        <title>Sequencing the genomes of 1000 actinobacteria strains.</title>
        <authorList>
            <person name="Klenk H.-P."/>
        </authorList>
    </citation>
    <scope>NUCLEOTIDE SEQUENCE [LARGE SCALE GENOMIC DNA]</scope>
    <source>
        <strain evidence="2 3">DSM 26474</strain>
    </source>
</reference>
<name>A0A852SMN7_9MICO</name>
<evidence type="ECO:0000259" key="1">
    <source>
        <dbReference type="PROSITE" id="PS51186"/>
    </source>
</evidence>
<sequence length="160" mass="17559">MPVDLRPLAEEGLAEFIARSNAEYRRERIESGDSPEYADERVASSNEQYFPGGVPAEGQLVFEVLADGETDSDPEVVGVLWLGVIDPVRPTEWWVFDVEIAEEHRGHGYGRAAMLLAERVAAEHGATKLGLNVFGHNTVARGLYDSLGYEVTATNMAKPL</sequence>
<dbReference type="Proteomes" id="UP000549913">
    <property type="component" value="Unassembled WGS sequence"/>
</dbReference>
<proteinExistence type="predicted"/>
<dbReference type="GO" id="GO:0016747">
    <property type="term" value="F:acyltransferase activity, transferring groups other than amino-acyl groups"/>
    <property type="evidence" value="ECO:0007669"/>
    <property type="project" value="InterPro"/>
</dbReference>
<dbReference type="EMBL" id="JACCBM010000001">
    <property type="protein sequence ID" value="NYD70075.1"/>
    <property type="molecule type" value="Genomic_DNA"/>
</dbReference>
<dbReference type="SUPFAM" id="SSF55729">
    <property type="entry name" value="Acyl-CoA N-acyltransferases (Nat)"/>
    <property type="match status" value="1"/>
</dbReference>
<organism evidence="2 3">
    <name type="scientific">Herbiconiux flava</name>
    <dbReference type="NCBI Taxonomy" id="881268"/>
    <lineage>
        <taxon>Bacteria</taxon>
        <taxon>Bacillati</taxon>
        <taxon>Actinomycetota</taxon>
        <taxon>Actinomycetes</taxon>
        <taxon>Micrococcales</taxon>
        <taxon>Microbacteriaceae</taxon>
        <taxon>Herbiconiux</taxon>
    </lineage>
</organism>
<dbReference type="RefSeq" id="WP_218869982.1">
    <property type="nucleotide sequence ID" value="NZ_BSEW01000001.1"/>
</dbReference>
<dbReference type="GO" id="GO:0005840">
    <property type="term" value="C:ribosome"/>
    <property type="evidence" value="ECO:0007669"/>
    <property type="project" value="UniProtKB-KW"/>
</dbReference>
<dbReference type="AlphaFoldDB" id="A0A852SMN7"/>
<gene>
    <name evidence="2" type="ORF">BJ984_001233</name>
</gene>
<accession>A0A852SMN7</accession>
<keyword evidence="2" id="KW-0687">Ribonucleoprotein</keyword>